<evidence type="ECO:0000256" key="1">
    <source>
        <dbReference type="ARBA" id="ARBA00004141"/>
    </source>
</evidence>
<protein>
    <submittedName>
        <fullName evidence="9">Spore gernimation protein</fullName>
    </submittedName>
</protein>
<keyword evidence="10" id="KW-1185">Reference proteome</keyword>
<dbReference type="AlphaFoldDB" id="A0A292YN81"/>
<feature type="transmembrane region" description="Helical" evidence="8">
    <location>
        <begin position="268"/>
        <end position="289"/>
    </location>
</feature>
<feature type="transmembrane region" description="Helical" evidence="8">
    <location>
        <begin position="12"/>
        <end position="31"/>
    </location>
</feature>
<dbReference type="GO" id="GO:0016020">
    <property type="term" value="C:membrane"/>
    <property type="evidence" value="ECO:0007669"/>
    <property type="project" value="UniProtKB-SubCell"/>
</dbReference>
<feature type="transmembrane region" description="Helical" evidence="8">
    <location>
        <begin position="219"/>
        <end position="248"/>
    </location>
</feature>
<keyword evidence="4" id="KW-0309">Germination</keyword>
<accession>A0A292YN81</accession>
<evidence type="ECO:0000256" key="6">
    <source>
        <dbReference type="ARBA" id="ARBA00022989"/>
    </source>
</evidence>
<comment type="caution">
    <text evidence="9">The sequence shown here is derived from an EMBL/GenBank/DDBJ whole genome shotgun (WGS) entry which is preliminary data.</text>
</comment>
<evidence type="ECO:0000256" key="7">
    <source>
        <dbReference type="ARBA" id="ARBA00023136"/>
    </source>
</evidence>
<dbReference type="Proteomes" id="UP000217785">
    <property type="component" value="Unassembled WGS sequence"/>
</dbReference>
<feature type="transmembrane region" description="Helical" evidence="8">
    <location>
        <begin position="184"/>
        <end position="207"/>
    </location>
</feature>
<dbReference type="NCBIfam" id="TIGR00912">
    <property type="entry name" value="2A0309"/>
    <property type="match status" value="1"/>
</dbReference>
<reference evidence="10" key="1">
    <citation type="submission" date="2017-07" db="EMBL/GenBank/DDBJ databases">
        <title>Draft genome sequence of Effusibacillus lacus strain skLN1.</title>
        <authorList>
            <person name="Watanabe M."/>
            <person name="Kojima H."/>
            <person name="Fukui M."/>
        </authorList>
    </citation>
    <scope>NUCLEOTIDE SEQUENCE [LARGE SCALE GENOMIC DNA]</scope>
    <source>
        <strain evidence="10">skLN1</strain>
    </source>
</reference>
<dbReference type="GO" id="GO:0009847">
    <property type="term" value="P:spore germination"/>
    <property type="evidence" value="ECO:0007669"/>
    <property type="project" value="InterPro"/>
</dbReference>
<comment type="similarity">
    <text evidence="2">Belongs to the amino acid-polyamine-organocation (APC) superfamily. Spore germination protein (SGP) (TC 2.A.3.9) family.</text>
</comment>
<evidence type="ECO:0000313" key="10">
    <source>
        <dbReference type="Proteomes" id="UP000217785"/>
    </source>
</evidence>
<gene>
    <name evidence="9" type="ORF">EFBL_3057</name>
</gene>
<dbReference type="Pfam" id="PF03845">
    <property type="entry name" value="Spore_permease"/>
    <property type="match status" value="1"/>
</dbReference>
<dbReference type="PANTHER" id="PTHR34975">
    <property type="entry name" value="SPORE GERMINATION PROTEIN A2"/>
    <property type="match status" value="1"/>
</dbReference>
<feature type="transmembrane region" description="Helical" evidence="8">
    <location>
        <begin position="113"/>
        <end position="134"/>
    </location>
</feature>
<keyword evidence="7 8" id="KW-0472">Membrane</keyword>
<evidence type="ECO:0000313" key="9">
    <source>
        <dbReference type="EMBL" id="GAX91388.1"/>
    </source>
</evidence>
<evidence type="ECO:0000256" key="3">
    <source>
        <dbReference type="ARBA" id="ARBA00022448"/>
    </source>
</evidence>
<proteinExistence type="inferred from homology"/>
<name>A0A292YN81_9BACL</name>
<dbReference type="PANTHER" id="PTHR34975:SF2">
    <property type="entry name" value="SPORE GERMINATION PROTEIN A2"/>
    <property type="match status" value="1"/>
</dbReference>
<dbReference type="EMBL" id="BDUF01000095">
    <property type="protein sequence ID" value="GAX91388.1"/>
    <property type="molecule type" value="Genomic_DNA"/>
</dbReference>
<keyword evidence="3" id="KW-0813">Transport</keyword>
<comment type="subcellular location">
    <subcellularLocation>
        <location evidence="1">Membrane</location>
        <topology evidence="1">Multi-pass membrane protein</topology>
    </subcellularLocation>
</comment>
<keyword evidence="5 8" id="KW-0812">Transmembrane</keyword>
<feature type="transmembrane region" description="Helical" evidence="8">
    <location>
        <begin position="146"/>
        <end position="164"/>
    </location>
</feature>
<evidence type="ECO:0000256" key="5">
    <source>
        <dbReference type="ARBA" id="ARBA00022692"/>
    </source>
</evidence>
<keyword evidence="6 8" id="KW-1133">Transmembrane helix</keyword>
<feature type="transmembrane region" description="Helical" evidence="8">
    <location>
        <begin position="301"/>
        <end position="319"/>
    </location>
</feature>
<sequence length="369" mass="41482">MIEKGKISSLQMAILMYPTILATAILLVPAITARHAERDMWLSPIWASLIGFLTVYIAYRLNRIYPKETIIEYGEHILGRISGKAIGLVFLFFYLHTSGIILREYGEFINGKFLLRTPMIVTIGSMMLVTAFAVRSGVEVLGRISQIFVPINILLLVLLNLLLFPELKTKHMLPVMEKGIMPSVMGAVTPQSWFSEFFLASFLYPFLTDREKGMKWGMISVLAVMLTMVVTNIFTLLLFGEITASLTFPVMESSRYISIADFLEHIEAVVMAIWVTGTFLKISVFYYALSLGTAQWLNLSDYRPVVLPLGFLLVVFSIWSAPNLSELSHFLGTSCSFYLSSVQTGIPVFLLLIATLRKGKRSGMEGRKR</sequence>
<dbReference type="InterPro" id="IPR004761">
    <property type="entry name" value="Spore_GerAB"/>
</dbReference>
<evidence type="ECO:0000256" key="2">
    <source>
        <dbReference type="ARBA" id="ARBA00007998"/>
    </source>
</evidence>
<feature type="transmembrane region" description="Helical" evidence="8">
    <location>
        <begin position="43"/>
        <end position="61"/>
    </location>
</feature>
<evidence type="ECO:0000256" key="4">
    <source>
        <dbReference type="ARBA" id="ARBA00022544"/>
    </source>
</evidence>
<dbReference type="RefSeq" id="WP_172899733.1">
    <property type="nucleotide sequence ID" value="NZ_BDUF01000095.1"/>
</dbReference>
<feature type="transmembrane region" description="Helical" evidence="8">
    <location>
        <begin position="331"/>
        <end position="354"/>
    </location>
</feature>
<dbReference type="Gene3D" id="1.20.1740.10">
    <property type="entry name" value="Amino acid/polyamine transporter I"/>
    <property type="match status" value="1"/>
</dbReference>
<evidence type="ECO:0000256" key="8">
    <source>
        <dbReference type="SAM" id="Phobius"/>
    </source>
</evidence>
<organism evidence="9 10">
    <name type="scientific">Effusibacillus lacus</name>
    <dbReference type="NCBI Taxonomy" id="1348429"/>
    <lineage>
        <taxon>Bacteria</taxon>
        <taxon>Bacillati</taxon>
        <taxon>Bacillota</taxon>
        <taxon>Bacilli</taxon>
        <taxon>Bacillales</taxon>
        <taxon>Alicyclobacillaceae</taxon>
        <taxon>Effusibacillus</taxon>
    </lineage>
</organism>
<feature type="transmembrane region" description="Helical" evidence="8">
    <location>
        <begin position="81"/>
        <end position="101"/>
    </location>
</feature>